<keyword evidence="3" id="KW-1185">Reference proteome</keyword>
<evidence type="ECO:0000256" key="1">
    <source>
        <dbReference type="SAM" id="MobiDB-lite"/>
    </source>
</evidence>
<feature type="region of interest" description="Disordered" evidence="1">
    <location>
        <begin position="238"/>
        <end position="258"/>
    </location>
</feature>
<accession>A0ABU6CVG3</accession>
<reference evidence="3" key="1">
    <citation type="submission" date="2023-07" db="EMBL/GenBank/DDBJ databases">
        <title>The carbon used by Thiothrix.</title>
        <authorList>
            <person name="Chen L."/>
        </authorList>
    </citation>
    <scope>NUCLEOTIDE SEQUENCE [LARGE SCALE GENOMIC DNA]</scope>
</reference>
<comment type="caution">
    <text evidence="2">The sequence shown here is derived from an EMBL/GenBank/DDBJ whole genome shotgun (WGS) entry which is preliminary data.</text>
</comment>
<protein>
    <submittedName>
        <fullName evidence="2">Uncharacterized protein</fullName>
    </submittedName>
</protein>
<dbReference type="RefSeq" id="WP_324693867.1">
    <property type="nucleotide sequence ID" value="NZ_JAYMYJ010000046.1"/>
</dbReference>
<name>A0ABU6CVG3_9GAMM</name>
<evidence type="ECO:0000313" key="2">
    <source>
        <dbReference type="EMBL" id="MEB4590522.1"/>
    </source>
</evidence>
<proteinExistence type="predicted"/>
<sequence length="258" mass="28944">MMTLAEHMTERIGVSIPDPIMDGRWHSGRGKGLDKVSYVCHHLPKGTLCRYRHWQQGDTCFEWREWDDGCGEYLPADEYQQRKAEAEARATEAERRAAAGYADLLEVLNQLILEADGWNNFYPTEHPYLKQKRIVAMQGLRPCGRYVLPHTPGHYIDSNSIVIPISDDNHNLIGVQQITPRRSKIIRGRAAGGHLWIGGGLTTGEVKGRIYIAEGWATGCSLHMRTEPGSRGVRCWQPAVSRPDDQGAPSRRGTDICG</sequence>
<organism evidence="2 3">
    <name type="scientific">Candidatus Thiothrix phosphatis</name>
    <dbReference type="NCBI Taxonomy" id="3112415"/>
    <lineage>
        <taxon>Bacteria</taxon>
        <taxon>Pseudomonadati</taxon>
        <taxon>Pseudomonadota</taxon>
        <taxon>Gammaproteobacteria</taxon>
        <taxon>Thiotrichales</taxon>
        <taxon>Thiotrichaceae</taxon>
        <taxon>Thiothrix</taxon>
    </lineage>
</organism>
<dbReference type="Proteomes" id="UP001308005">
    <property type="component" value="Unassembled WGS sequence"/>
</dbReference>
<gene>
    <name evidence="2" type="ORF">VSS37_05985</name>
</gene>
<dbReference type="EMBL" id="JAYMYJ010000046">
    <property type="protein sequence ID" value="MEB4590522.1"/>
    <property type="molecule type" value="Genomic_DNA"/>
</dbReference>
<evidence type="ECO:0000313" key="3">
    <source>
        <dbReference type="Proteomes" id="UP001308005"/>
    </source>
</evidence>